<gene>
    <name evidence="6 8" type="primary">hisB</name>
    <name evidence="8" type="ORF">ROSINTL182_05943</name>
</gene>
<evidence type="ECO:0000256" key="1">
    <source>
        <dbReference type="ARBA" id="ARBA00005047"/>
    </source>
</evidence>
<dbReference type="SUPFAM" id="SSF54211">
    <property type="entry name" value="Ribosomal protein S5 domain 2-like"/>
    <property type="match status" value="2"/>
</dbReference>
<evidence type="ECO:0000256" key="4">
    <source>
        <dbReference type="ARBA" id="ARBA00023102"/>
    </source>
</evidence>
<comment type="catalytic activity">
    <reaction evidence="6 7">
        <text>D-erythro-1-(imidazol-4-yl)glycerol 3-phosphate = 3-(imidazol-4-yl)-2-oxopropyl phosphate + H2O</text>
        <dbReference type="Rhea" id="RHEA:11040"/>
        <dbReference type="ChEBI" id="CHEBI:15377"/>
        <dbReference type="ChEBI" id="CHEBI:57766"/>
        <dbReference type="ChEBI" id="CHEBI:58278"/>
        <dbReference type="EC" id="4.2.1.19"/>
    </reaction>
</comment>
<evidence type="ECO:0000256" key="7">
    <source>
        <dbReference type="RuleBase" id="RU000599"/>
    </source>
</evidence>
<dbReference type="PROSITE" id="PS00955">
    <property type="entry name" value="IGP_DEHYDRATASE_2"/>
    <property type="match status" value="1"/>
</dbReference>
<dbReference type="PANTHER" id="PTHR23133">
    <property type="entry name" value="IMIDAZOLEGLYCEROL-PHOSPHATE DEHYDRATASE HIS7"/>
    <property type="match status" value="1"/>
</dbReference>
<evidence type="ECO:0000256" key="3">
    <source>
        <dbReference type="ARBA" id="ARBA00022605"/>
    </source>
</evidence>
<dbReference type="NCBIfam" id="NF002109">
    <property type="entry name" value="PRK00951.1-5"/>
    <property type="match status" value="1"/>
</dbReference>
<dbReference type="CDD" id="cd07914">
    <property type="entry name" value="IGPD"/>
    <property type="match status" value="1"/>
</dbReference>
<dbReference type="HAMAP" id="MF_00076">
    <property type="entry name" value="HisB"/>
    <property type="match status" value="1"/>
</dbReference>
<dbReference type="FunFam" id="3.30.230.40:FF:000001">
    <property type="entry name" value="Imidazoleglycerol-phosphate dehydratase HisB"/>
    <property type="match status" value="1"/>
</dbReference>
<evidence type="ECO:0000256" key="2">
    <source>
        <dbReference type="ARBA" id="ARBA00016664"/>
    </source>
</evidence>
<sequence length="212" mass="23730">MQIQSVYDLKTREECGKMERTAEYIRKTKETDIKINLNIDGTGKAEIDTGIGFFDHMLEGFARHGFFDLDVKVEGDLAVDCHHTIEDTGIVLGNAIRKALKNKKGIKRFGSCILPMDETLVLCAVDLSGRPYLVFDGEFTVERVGYMDTEMVKEFFYAVSYAAGMNLHIRVLSGGNNHHMIEAMFKAFARALDEATGYDPRITDVLSTKGSL</sequence>
<dbReference type="InterPro" id="IPR020568">
    <property type="entry name" value="Ribosomal_Su5_D2-typ_SF"/>
</dbReference>
<dbReference type="InterPro" id="IPR000807">
    <property type="entry name" value="ImidazoleglycerolP_deHydtase"/>
</dbReference>
<protein>
    <recommendedName>
        <fullName evidence="2 6">Imidazoleglycerol-phosphate dehydratase</fullName>
        <shortName evidence="6">IGPD</shortName>
        <ecNumber evidence="6 7">4.2.1.19</ecNumber>
    </recommendedName>
</protein>
<dbReference type="HOGENOM" id="CLU_044308_2_0_9"/>
<comment type="subcellular location">
    <subcellularLocation>
        <location evidence="6 7">Cytoplasm</location>
    </subcellularLocation>
</comment>
<proteinExistence type="inferred from homology"/>
<keyword evidence="6" id="KW-0963">Cytoplasm</keyword>
<dbReference type="EMBL" id="ABYJ02000045">
    <property type="protein sequence ID" value="EEV02126.1"/>
    <property type="molecule type" value="Genomic_DNA"/>
</dbReference>
<keyword evidence="4 6" id="KW-0368">Histidine biosynthesis</keyword>
<keyword evidence="3 6" id="KW-0028">Amino-acid biosynthesis</keyword>
<dbReference type="UniPathway" id="UPA00031">
    <property type="reaction ID" value="UER00011"/>
</dbReference>
<dbReference type="NCBIfam" id="NF002114">
    <property type="entry name" value="PRK00951.2-4"/>
    <property type="match status" value="1"/>
</dbReference>
<dbReference type="Pfam" id="PF00475">
    <property type="entry name" value="IGPD"/>
    <property type="match status" value="1"/>
</dbReference>
<dbReference type="PROSITE" id="PS00954">
    <property type="entry name" value="IGP_DEHYDRATASE_1"/>
    <property type="match status" value="1"/>
</dbReference>
<dbReference type="Gene3D" id="3.30.230.40">
    <property type="entry name" value="Imidazole glycerol phosphate dehydratase, domain 1"/>
    <property type="match status" value="2"/>
</dbReference>
<dbReference type="GO" id="GO:0005737">
    <property type="term" value="C:cytoplasm"/>
    <property type="evidence" value="ECO:0007669"/>
    <property type="project" value="UniProtKB-SubCell"/>
</dbReference>
<organism evidence="8 9">
    <name type="scientific">Roseburia intestinalis L1-82</name>
    <dbReference type="NCBI Taxonomy" id="536231"/>
    <lineage>
        <taxon>Bacteria</taxon>
        <taxon>Bacillati</taxon>
        <taxon>Bacillota</taxon>
        <taxon>Clostridia</taxon>
        <taxon>Lachnospirales</taxon>
        <taxon>Lachnospiraceae</taxon>
        <taxon>Roseburia</taxon>
    </lineage>
</organism>
<dbReference type="FunFam" id="3.30.230.40:FF:000003">
    <property type="entry name" value="Imidazoleglycerol-phosphate dehydratase HisB"/>
    <property type="match status" value="1"/>
</dbReference>
<dbReference type="GO" id="GO:0000105">
    <property type="term" value="P:L-histidine biosynthetic process"/>
    <property type="evidence" value="ECO:0007669"/>
    <property type="project" value="UniProtKB-UniRule"/>
</dbReference>
<keyword evidence="5 6" id="KW-0456">Lyase</keyword>
<accession>C7G7R9</accession>
<comment type="caution">
    <text evidence="8">The sequence shown here is derived from an EMBL/GenBank/DDBJ whole genome shotgun (WGS) entry which is preliminary data.</text>
</comment>
<name>C7G7R9_9FIRM</name>
<comment type="pathway">
    <text evidence="1 6 7">Amino-acid biosynthesis; L-histidine biosynthesis; L-histidine from 5-phospho-alpha-D-ribose 1-diphosphate: step 6/9.</text>
</comment>
<dbReference type="AlphaFoldDB" id="C7G7R9"/>
<evidence type="ECO:0000256" key="6">
    <source>
        <dbReference type="HAMAP-Rule" id="MF_00076"/>
    </source>
</evidence>
<dbReference type="Proteomes" id="UP000004828">
    <property type="component" value="Unassembled WGS sequence"/>
</dbReference>
<dbReference type="InterPro" id="IPR020565">
    <property type="entry name" value="ImidazoleglycerP_deHydtase_CS"/>
</dbReference>
<evidence type="ECO:0000313" key="8">
    <source>
        <dbReference type="EMBL" id="EEV02126.1"/>
    </source>
</evidence>
<evidence type="ECO:0000256" key="5">
    <source>
        <dbReference type="ARBA" id="ARBA00023239"/>
    </source>
</evidence>
<evidence type="ECO:0000313" key="9">
    <source>
        <dbReference type="Proteomes" id="UP000004828"/>
    </source>
</evidence>
<comment type="similarity">
    <text evidence="6 7">Belongs to the imidazoleglycerol-phosphate dehydratase family.</text>
</comment>
<dbReference type="InterPro" id="IPR038494">
    <property type="entry name" value="IGPD_sf"/>
</dbReference>
<reference evidence="8 9" key="1">
    <citation type="submission" date="2009-08" db="EMBL/GenBank/DDBJ databases">
        <authorList>
            <person name="Weinstock G."/>
            <person name="Sodergren E."/>
            <person name="Clifton S."/>
            <person name="Fulton L."/>
            <person name="Fulton B."/>
            <person name="Courtney L."/>
            <person name="Fronick C."/>
            <person name="Harrison M."/>
            <person name="Strong C."/>
            <person name="Farmer C."/>
            <person name="Delahaunty K."/>
            <person name="Markovic C."/>
            <person name="Hall O."/>
            <person name="Minx P."/>
            <person name="Tomlinson C."/>
            <person name="Mitreva M."/>
            <person name="Nelson J."/>
            <person name="Hou S."/>
            <person name="Wollam A."/>
            <person name="Pepin K.H."/>
            <person name="Johnson M."/>
            <person name="Bhonagiri V."/>
            <person name="Nash W.E."/>
            <person name="Warren W."/>
            <person name="Chinwalla A."/>
            <person name="Mardis E.R."/>
            <person name="Wilson R.K."/>
        </authorList>
    </citation>
    <scope>NUCLEOTIDE SEQUENCE [LARGE SCALE GENOMIC DNA]</scope>
    <source>
        <strain evidence="8 9">L1-82</strain>
    </source>
</reference>
<dbReference type="PANTHER" id="PTHR23133:SF2">
    <property type="entry name" value="IMIDAZOLEGLYCEROL-PHOSPHATE DEHYDRATASE"/>
    <property type="match status" value="1"/>
</dbReference>
<dbReference type="NCBIfam" id="NF002111">
    <property type="entry name" value="PRK00951.2-1"/>
    <property type="match status" value="1"/>
</dbReference>
<dbReference type="GO" id="GO:0004424">
    <property type="term" value="F:imidazoleglycerol-phosphate dehydratase activity"/>
    <property type="evidence" value="ECO:0007669"/>
    <property type="project" value="UniProtKB-UniRule"/>
</dbReference>
<dbReference type="NCBIfam" id="NF002107">
    <property type="entry name" value="PRK00951.1-2"/>
    <property type="match status" value="1"/>
</dbReference>
<dbReference type="EC" id="4.2.1.19" evidence="6 7"/>